<organism evidence="2 3">
    <name type="scientific">Araneus ventricosus</name>
    <name type="common">Orbweaver spider</name>
    <name type="synonym">Epeira ventricosa</name>
    <dbReference type="NCBI Taxonomy" id="182803"/>
    <lineage>
        <taxon>Eukaryota</taxon>
        <taxon>Metazoa</taxon>
        <taxon>Ecdysozoa</taxon>
        <taxon>Arthropoda</taxon>
        <taxon>Chelicerata</taxon>
        <taxon>Arachnida</taxon>
        <taxon>Araneae</taxon>
        <taxon>Araneomorphae</taxon>
        <taxon>Entelegynae</taxon>
        <taxon>Araneoidea</taxon>
        <taxon>Araneidae</taxon>
        <taxon>Araneus</taxon>
    </lineage>
</organism>
<evidence type="ECO:0000313" key="3">
    <source>
        <dbReference type="Proteomes" id="UP000499080"/>
    </source>
</evidence>
<dbReference type="AlphaFoldDB" id="A0A4Y1ZJ72"/>
<proteinExistence type="predicted"/>
<dbReference type="EMBL" id="BGPR01075080">
    <property type="protein sequence ID" value="GBL53359.1"/>
    <property type="molecule type" value="Genomic_DNA"/>
</dbReference>
<reference evidence="2 3" key="1">
    <citation type="journal article" date="2019" name="Sci. Rep.">
        <title>Orb-weaving spider Araneus ventricosus genome elucidates the spidroin gene catalogue.</title>
        <authorList>
            <person name="Kono N."/>
            <person name="Nakamura H."/>
            <person name="Ohtoshi R."/>
            <person name="Moran D.A.P."/>
            <person name="Shinohara A."/>
            <person name="Yoshida Y."/>
            <person name="Fujiwara M."/>
            <person name="Mori M."/>
            <person name="Tomita M."/>
            <person name="Arakawa K."/>
        </authorList>
    </citation>
    <scope>NUCLEOTIDE SEQUENCE [LARGE SCALE GENOMIC DNA]</scope>
</reference>
<evidence type="ECO:0000313" key="2">
    <source>
        <dbReference type="EMBL" id="GBL53383.1"/>
    </source>
</evidence>
<comment type="caution">
    <text evidence="2">The sequence shown here is derived from an EMBL/GenBank/DDBJ whole genome shotgun (WGS) entry which is preliminary data.</text>
</comment>
<evidence type="ECO:0000313" key="1">
    <source>
        <dbReference type="EMBL" id="GBL53359.1"/>
    </source>
</evidence>
<protein>
    <submittedName>
        <fullName evidence="2">Uncharacterized protein</fullName>
    </submittedName>
</protein>
<accession>A0A4Y1ZJ72</accession>
<gene>
    <name evidence="1" type="ORF">AVEN_237499_1</name>
    <name evidence="2" type="ORF">AVEN_254676_1</name>
</gene>
<name>A0A4Y1ZJ72_ARAVE</name>
<dbReference type="EMBL" id="BGPR01075082">
    <property type="protein sequence ID" value="GBL53383.1"/>
    <property type="molecule type" value="Genomic_DNA"/>
</dbReference>
<keyword evidence="3" id="KW-1185">Reference proteome</keyword>
<sequence length="162" mass="18409">MCGSLRGVHRGNRSDWICATWNGRELPAFNGWAEKWNGVECQLATCVEWSGHEWLALDASMRSGGWMHVWDLSVSFQNNDPERLRLDASMRPGGWRHTICTLNSMRNSSLVECCFPSSFIARVHGYPVHVYESLQFGYLPVEDVRQISCAPGSIRLRIYCGI</sequence>
<dbReference type="Proteomes" id="UP000499080">
    <property type="component" value="Unassembled WGS sequence"/>
</dbReference>